<evidence type="ECO:0000313" key="1">
    <source>
        <dbReference type="EMBL" id="VUZ55191.1"/>
    </source>
</evidence>
<accession>A0A564Z6Q8</accession>
<gene>
    <name evidence="1" type="ORF">WMSIL1_LOCUS13106</name>
</gene>
<reference evidence="1 2" key="1">
    <citation type="submission" date="2019-07" db="EMBL/GenBank/DDBJ databases">
        <authorList>
            <person name="Jastrzebski P J."/>
            <person name="Paukszto L."/>
            <person name="Jastrzebski P J."/>
        </authorList>
    </citation>
    <scope>NUCLEOTIDE SEQUENCE [LARGE SCALE GENOMIC DNA]</scope>
    <source>
        <strain evidence="1 2">WMS-il1</strain>
    </source>
</reference>
<dbReference type="AlphaFoldDB" id="A0A564Z6Q8"/>
<keyword evidence="2" id="KW-1185">Reference proteome</keyword>
<dbReference type="EMBL" id="CABIJS010000689">
    <property type="protein sequence ID" value="VUZ55191.1"/>
    <property type="molecule type" value="Genomic_DNA"/>
</dbReference>
<organism evidence="1 2">
    <name type="scientific">Hymenolepis diminuta</name>
    <name type="common">Rat tapeworm</name>
    <dbReference type="NCBI Taxonomy" id="6216"/>
    <lineage>
        <taxon>Eukaryota</taxon>
        <taxon>Metazoa</taxon>
        <taxon>Spiralia</taxon>
        <taxon>Lophotrochozoa</taxon>
        <taxon>Platyhelminthes</taxon>
        <taxon>Cestoda</taxon>
        <taxon>Eucestoda</taxon>
        <taxon>Cyclophyllidea</taxon>
        <taxon>Hymenolepididae</taxon>
        <taxon>Hymenolepis</taxon>
    </lineage>
</organism>
<dbReference type="Proteomes" id="UP000321570">
    <property type="component" value="Unassembled WGS sequence"/>
</dbReference>
<sequence length="104" mass="12204">MTNGFTIPRFNRLNIPEDFLFLESQFRAYEITCQQVRLTCHLKDLTPTISKLEYGVFEKAFMTPYDDLGFAILERIEEPQLEFSKRLLKELMNVVANGLQPQNK</sequence>
<name>A0A564Z6Q8_HYMDI</name>
<protein>
    <submittedName>
        <fullName evidence="1">Uncharacterized protein</fullName>
    </submittedName>
</protein>
<proteinExistence type="predicted"/>
<evidence type="ECO:0000313" key="2">
    <source>
        <dbReference type="Proteomes" id="UP000321570"/>
    </source>
</evidence>